<keyword evidence="3" id="KW-1185">Reference proteome</keyword>
<sequence length="223" mass="23038">MIQKRKLLLTGLIGITIAVGVYAGQAAIVSRADGAVQPGSADDPLVTKSYLDEQLKKVTGGQWTGTPTTGTGQTSTGQGVSEERVKELLATEIAKAKQELLAQIPSTGGGQTQPQQPAAPSTGAPSTLEVIQLEAGQTLYGGVGTELIVRSGKTIAVSNSDGIPDVTAGKDIVSGAAVENNHLLIIPREGRGIKPDPKQKGDIYVMVRGIYILLKEDGTTATP</sequence>
<dbReference type="AlphaFoldDB" id="A0A5C4T6M7"/>
<organism evidence="2 3">
    <name type="scientific">Paenibacillus hemerocallicola</name>
    <dbReference type="NCBI Taxonomy" id="1172614"/>
    <lineage>
        <taxon>Bacteria</taxon>
        <taxon>Bacillati</taxon>
        <taxon>Bacillota</taxon>
        <taxon>Bacilli</taxon>
        <taxon>Bacillales</taxon>
        <taxon>Paenibacillaceae</taxon>
        <taxon>Paenibacillus</taxon>
    </lineage>
</organism>
<feature type="compositionally biased region" description="Low complexity" evidence="1">
    <location>
        <begin position="59"/>
        <end position="79"/>
    </location>
</feature>
<reference evidence="2 3" key="1">
    <citation type="submission" date="2019-05" db="EMBL/GenBank/DDBJ databases">
        <title>We sequenced the genome of Paenibacillus hemerocallicola KCTC 33185 for further insight into its adaptation and study the phylogeny of Paenibacillus.</title>
        <authorList>
            <person name="Narsing Rao M.P."/>
        </authorList>
    </citation>
    <scope>NUCLEOTIDE SEQUENCE [LARGE SCALE GENOMIC DNA]</scope>
    <source>
        <strain evidence="2 3">KCTC 33185</strain>
    </source>
</reference>
<dbReference type="OrthoDB" id="2381664at2"/>
<feature type="compositionally biased region" description="Low complexity" evidence="1">
    <location>
        <begin position="112"/>
        <end position="125"/>
    </location>
</feature>
<accession>A0A5C4T6M7</accession>
<evidence type="ECO:0000256" key="1">
    <source>
        <dbReference type="SAM" id="MobiDB-lite"/>
    </source>
</evidence>
<comment type="caution">
    <text evidence="2">The sequence shown here is derived from an EMBL/GenBank/DDBJ whole genome shotgun (WGS) entry which is preliminary data.</text>
</comment>
<gene>
    <name evidence="2" type="ORF">FE784_19065</name>
</gene>
<protein>
    <submittedName>
        <fullName evidence="2">Uncharacterized protein</fullName>
    </submittedName>
</protein>
<evidence type="ECO:0000313" key="2">
    <source>
        <dbReference type="EMBL" id="TNJ64743.1"/>
    </source>
</evidence>
<proteinExistence type="predicted"/>
<dbReference type="EMBL" id="VDCQ01000026">
    <property type="protein sequence ID" value="TNJ64743.1"/>
    <property type="molecule type" value="Genomic_DNA"/>
</dbReference>
<evidence type="ECO:0000313" key="3">
    <source>
        <dbReference type="Proteomes" id="UP000307943"/>
    </source>
</evidence>
<feature type="region of interest" description="Disordered" evidence="1">
    <location>
        <begin position="58"/>
        <end position="81"/>
    </location>
</feature>
<dbReference type="RefSeq" id="WP_139603814.1">
    <property type="nucleotide sequence ID" value="NZ_VDCQ01000026.1"/>
</dbReference>
<name>A0A5C4T6M7_9BACL</name>
<feature type="region of interest" description="Disordered" evidence="1">
    <location>
        <begin position="105"/>
        <end position="125"/>
    </location>
</feature>
<dbReference type="Proteomes" id="UP000307943">
    <property type="component" value="Unassembled WGS sequence"/>
</dbReference>